<gene>
    <name evidence="10" type="ORF">JDO7802_02477</name>
</gene>
<feature type="transmembrane region" description="Helical" evidence="8">
    <location>
        <begin position="124"/>
        <end position="140"/>
    </location>
</feature>
<dbReference type="STRING" id="420998.JDO7802_02477"/>
<feature type="transmembrane region" description="Helical" evidence="8">
    <location>
        <begin position="43"/>
        <end position="64"/>
    </location>
</feature>
<keyword evidence="4 8" id="KW-0812">Transmembrane</keyword>
<reference evidence="10 11" key="1">
    <citation type="submission" date="2015-07" db="EMBL/GenBank/DDBJ databases">
        <authorList>
            <person name="Noorani M."/>
        </authorList>
    </citation>
    <scope>NUCLEOTIDE SEQUENCE [LARGE SCALE GENOMIC DNA]</scope>
    <source>
        <strain evidence="10 11">CECT 7802</strain>
    </source>
</reference>
<comment type="subcellular location">
    <subcellularLocation>
        <location evidence="1">Cell membrane</location>
        <topology evidence="1">Multi-pass membrane protein</topology>
    </subcellularLocation>
</comment>
<dbReference type="GO" id="GO:0016413">
    <property type="term" value="F:O-acetyltransferase activity"/>
    <property type="evidence" value="ECO:0007669"/>
    <property type="project" value="TreeGrafter"/>
</dbReference>
<dbReference type="RefSeq" id="WP_368730343.1">
    <property type="nucleotide sequence ID" value="NZ_CXSU01000012.1"/>
</dbReference>
<evidence type="ECO:0000256" key="3">
    <source>
        <dbReference type="ARBA" id="ARBA00022475"/>
    </source>
</evidence>
<comment type="similarity">
    <text evidence="2">Belongs to the acyltransferase 3 family.</text>
</comment>
<dbReference type="PANTHER" id="PTHR40074">
    <property type="entry name" value="O-ACETYLTRANSFERASE WECH"/>
    <property type="match status" value="1"/>
</dbReference>
<evidence type="ECO:0000256" key="6">
    <source>
        <dbReference type="ARBA" id="ARBA00023136"/>
    </source>
</evidence>
<dbReference type="GO" id="GO:0005886">
    <property type="term" value="C:plasma membrane"/>
    <property type="evidence" value="ECO:0007669"/>
    <property type="project" value="UniProtKB-SubCell"/>
</dbReference>
<dbReference type="Proteomes" id="UP000049222">
    <property type="component" value="Unassembled WGS sequence"/>
</dbReference>
<sequence length="418" mass="45605">MSSRIDYLDATRGIVCLLAIFAHAANAQNGIMDDLPMEALFLLTRSATPAFMVLFGVMLAVVYFRPGSKARTSDDLRRRFLSRAITCYLVYVCISAAAALTGKISTETFLNSITFTSGGRFGEILKIYAGLFFILIFFAAPIARYRLRFLMALAASAWLIKTVLSNVASDGLYGLQVMTGHGTGFGPSVLLSFTFVAFGFAIGEIMQGLRRPTWLILPIALAVGLMAYGANQYGGIVDIAREVGSYRLRAANHPVYYAYGILMTCLWLLLFRTLERANRVQAVRQTLGTLGKRSLYLYGMANIVLNLLPVDQTGTPLAIGLALTIAFIAGVILLTLDIARTESRVDGFFGGLFSALNRIYASALVRIVAWLVPSHGRTSETDRRTMSPTPITRPPHQSVPQPHDDADASGIDKAFRVS</sequence>
<evidence type="ECO:0000259" key="9">
    <source>
        <dbReference type="Pfam" id="PF01757"/>
    </source>
</evidence>
<dbReference type="InterPro" id="IPR002656">
    <property type="entry name" value="Acyl_transf_3_dom"/>
</dbReference>
<feature type="transmembrane region" description="Helical" evidence="8">
    <location>
        <begin position="147"/>
        <end position="164"/>
    </location>
</feature>
<dbReference type="Pfam" id="PF01757">
    <property type="entry name" value="Acyl_transf_3"/>
    <property type="match status" value="1"/>
</dbReference>
<dbReference type="EMBL" id="CXSU01000012">
    <property type="protein sequence ID" value="CTQ50453.1"/>
    <property type="molecule type" value="Genomic_DNA"/>
</dbReference>
<evidence type="ECO:0000256" key="8">
    <source>
        <dbReference type="SAM" id="Phobius"/>
    </source>
</evidence>
<name>A0A0M6YLR0_9RHOB</name>
<proteinExistence type="inferred from homology"/>
<keyword evidence="3" id="KW-1003">Cell membrane</keyword>
<keyword evidence="11" id="KW-1185">Reference proteome</keyword>
<feature type="transmembrane region" description="Helical" evidence="8">
    <location>
        <begin position="214"/>
        <end position="236"/>
    </location>
</feature>
<keyword evidence="5 8" id="KW-1133">Transmembrane helix</keyword>
<keyword evidence="10" id="KW-0808">Transferase</keyword>
<feature type="transmembrane region" description="Helical" evidence="8">
    <location>
        <begin position="85"/>
        <end position="104"/>
    </location>
</feature>
<evidence type="ECO:0000313" key="10">
    <source>
        <dbReference type="EMBL" id="CTQ50453.1"/>
    </source>
</evidence>
<feature type="transmembrane region" description="Helical" evidence="8">
    <location>
        <begin position="348"/>
        <end position="372"/>
    </location>
</feature>
<accession>A0A0M6YLR0</accession>
<evidence type="ECO:0000256" key="4">
    <source>
        <dbReference type="ARBA" id="ARBA00022692"/>
    </source>
</evidence>
<protein>
    <submittedName>
        <fullName evidence="10">Acyltransferase family protein</fullName>
    </submittedName>
</protein>
<feature type="region of interest" description="Disordered" evidence="7">
    <location>
        <begin position="378"/>
        <end position="418"/>
    </location>
</feature>
<organism evidence="10 11">
    <name type="scientific">Jannaschia donghaensis</name>
    <dbReference type="NCBI Taxonomy" id="420998"/>
    <lineage>
        <taxon>Bacteria</taxon>
        <taxon>Pseudomonadati</taxon>
        <taxon>Pseudomonadota</taxon>
        <taxon>Alphaproteobacteria</taxon>
        <taxon>Rhodobacterales</taxon>
        <taxon>Roseobacteraceae</taxon>
        <taxon>Jannaschia</taxon>
    </lineage>
</organism>
<evidence type="ECO:0000313" key="11">
    <source>
        <dbReference type="Proteomes" id="UP000049222"/>
    </source>
</evidence>
<evidence type="ECO:0000256" key="2">
    <source>
        <dbReference type="ARBA" id="ARBA00007400"/>
    </source>
</evidence>
<feature type="transmembrane region" description="Helical" evidence="8">
    <location>
        <begin position="184"/>
        <end position="202"/>
    </location>
</feature>
<keyword evidence="10" id="KW-0012">Acyltransferase</keyword>
<feature type="transmembrane region" description="Helical" evidence="8">
    <location>
        <begin position="317"/>
        <end position="336"/>
    </location>
</feature>
<evidence type="ECO:0000256" key="1">
    <source>
        <dbReference type="ARBA" id="ARBA00004651"/>
    </source>
</evidence>
<evidence type="ECO:0000256" key="7">
    <source>
        <dbReference type="SAM" id="MobiDB-lite"/>
    </source>
</evidence>
<evidence type="ECO:0000256" key="5">
    <source>
        <dbReference type="ARBA" id="ARBA00022989"/>
    </source>
</evidence>
<feature type="transmembrane region" description="Helical" evidence="8">
    <location>
        <begin position="295"/>
        <end position="311"/>
    </location>
</feature>
<dbReference type="GO" id="GO:0009246">
    <property type="term" value="P:enterobacterial common antigen biosynthetic process"/>
    <property type="evidence" value="ECO:0007669"/>
    <property type="project" value="TreeGrafter"/>
</dbReference>
<keyword evidence="6 8" id="KW-0472">Membrane</keyword>
<feature type="domain" description="Acyltransferase 3" evidence="9">
    <location>
        <begin position="6"/>
        <end position="335"/>
    </location>
</feature>
<dbReference type="AlphaFoldDB" id="A0A0M6YLR0"/>
<dbReference type="PANTHER" id="PTHR40074:SF2">
    <property type="entry name" value="O-ACETYLTRANSFERASE WECH"/>
    <property type="match status" value="1"/>
</dbReference>
<feature type="transmembrane region" description="Helical" evidence="8">
    <location>
        <begin position="256"/>
        <end position="274"/>
    </location>
</feature>